<proteinExistence type="predicted"/>
<gene>
    <name evidence="5" type="ordered locus">Pyrfu_1572</name>
</gene>
<dbReference type="SFLD" id="SFLDG01084">
    <property type="entry name" value="Uncharacterised_Radical_SAM_Su"/>
    <property type="match status" value="1"/>
</dbReference>
<keyword evidence="1" id="KW-0479">Metal-binding</keyword>
<evidence type="ECO:0000259" key="4">
    <source>
        <dbReference type="PROSITE" id="PS51918"/>
    </source>
</evidence>
<feature type="domain" description="Radical SAM core" evidence="4">
    <location>
        <begin position="20"/>
        <end position="250"/>
    </location>
</feature>
<reference evidence="5 6" key="1">
    <citation type="journal article" date="2011" name="Stand. Genomic Sci.">
        <title>Complete genome sequence of the hyperthermophilic chemolithoautotroph Pyrolobus fumarii type strain (1A).</title>
        <authorList>
            <person name="Anderson I."/>
            <person name="Goker M."/>
            <person name="Nolan M."/>
            <person name="Lucas S."/>
            <person name="Hammon N."/>
            <person name="Deshpande S."/>
            <person name="Cheng J.F."/>
            <person name="Tapia R."/>
            <person name="Han C."/>
            <person name="Goodwin L."/>
            <person name="Pitluck S."/>
            <person name="Huntemann M."/>
            <person name="Liolios K."/>
            <person name="Ivanova N."/>
            <person name="Pagani I."/>
            <person name="Mavromatis K."/>
            <person name="Ovchinikova G."/>
            <person name="Pati A."/>
            <person name="Chen A."/>
            <person name="Palaniappan K."/>
            <person name="Land M."/>
            <person name="Hauser L."/>
            <person name="Brambilla E.M."/>
            <person name="Huber H."/>
            <person name="Yasawong M."/>
            <person name="Rohde M."/>
            <person name="Spring S."/>
            <person name="Abt B."/>
            <person name="Sikorski J."/>
            <person name="Wirth R."/>
            <person name="Detter J.C."/>
            <person name="Woyke T."/>
            <person name="Bristow J."/>
            <person name="Eisen J.A."/>
            <person name="Markowitz V."/>
            <person name="Hugenholtz P."/>
            <person name="Kyrpides N.C."/>
            <person name="Klenk H.P."/>
            <person name="Lapidus A."/>
        </authorList>
    </citation>
    <scope>NUCLEOTIDE SEQUENCE [LARGE SCALE GENOMIC DNA]</scope>
    <source>
        <strain evidence="6">DSM 11204 / 1A</strain>
    </source>
</reference>
<dbReference type="PROSITE" id="PS51918">
    <property type="entry name" value="RADICAL_SAM"/>
    <property type="match status" value="1"/>
</dbReference>
<dbReference type="SMART" id="SM00729">
    <property type="entry name" value="Elp3"/>
    <property type="match status" value="1"/>
</dbReference>
<dbReference type="HOGENOM" id="CLU_015525_2_1_2"/>
<dbReference type="Gene3D" id="3.80.30.30">
    <property type="match status" value="1"/>
</dbReference>
<dbReference type="GeneID" id="11138759"/>
<name>G0EC59_PYRF1</name>
<dbReference type="KEGG" id="pfm:Pyrfu_1572"/>
<dbReference type="STRING" id="694429.Pyrfu_1572"/>
<dbReference type="AlphaFoldDB" id="G0EC59"/>
<dbReference type="PANTHER" id="PTHR43432">
    <property type="entry name" value="SLR0285 PROTEIN"/>
    <property type="match status" value="1"/>
</dbReference>
<evidence type="ECO:0000313" key="6">
    <source>
        <dbReference type="Proteomes" id="UP000001037"/>
    </source>
</evidence>
<dbReference type="InterPro" id="IPR058240">
    <property type="entry name" value="rSAM_sf"/>
</dbReference>
<accession>G0EC59</accession>
<protein>
    <submittedName>
        <fullName evidence="5">Radical SAM domain protein</fullName>
    </submittedName>
</protein>
<dbReference type="InterPro" id="IPR006638">
    <property type="entry name" value="Elp3/MiaA/NifB-like_rSAM"/>
</dbReference>
<evidence type="ECO:0000256" key="3">
    <source>
        <dbReference type="ARBA" id="ARBA00023014"/>
    </source>
</evidence>
<evidence type="ECO:0000313" key="5">
    <source>
        <dbReference type="EMBL" id="AEM39429.1"/>
    </source>
</evidence>
<keyword evidence="6" id="KW-1185">Reference proteome</keyword>
<dbReference type="OrthoDB" id="15538at2157"/>
<dbReference type="RefSeq" id="WP_014027106.1">
    <property type="nucleotide sequence ID" value="NC_015931.1"/>
</dbReference>
<dbReference type="SFLD" id="SFLDS00029">
    <property type="entry name" value="Radical_SAM"/>
    <property type="match status" value="1"/>
</dbReference>
<dbReference type="InParanoid" id="G0EC59"/>
<dbReference type="eggNOG" id="arCOG01290">
    <property type="taxonomic scope" value="Archaea"/>
</dbReference>
<organism evidence="5 6">
    <name type="scientific">Pyrolobus fumarii (strain DSM 11204 / 1A)</name>
    <dbReference type="NCBI Taxonomy" id="694429"/>
    <lineage>
        <taxon>Archaea</taxon>
        <taxon>Thermoproteota</taxon>
        <taxon>Thermoprotei</taxon>
        <taxon>Desulfurococcales</taxon>
        <taxon>Pyrodictiaceae</taxon>
        <taxon>Pyrolobus</taxon>
    </lineage>
</organism>
<dbReference type="GO" id="GO:0051536">
    <property type="term" value="F:iron-sulfur cluster binding"/>
    <property type="evidence" value="ECO:0007669"/>
    <property type="project" value="UniProtKB-KW"/>
</dbReference>
<dbReference type="Pfam" id="PF04055">
    <property type="entry name" value="Radical_SAM"/>
    <property type="match status" value="1"/>
</dbReference>
<evidence type="ECO:0000256" key="2">
    <source>
        <dbReference type="ARBA" id="ARBA00023004"/>
    </source>
</evidence>
<evidence type="ECO:0000256" key="1">
    <source>
        <dbReference type="ARBA" id="ARBA00022723"/>
    </source>
</evidence>
<keyword evidence="3" id="KW-0411">Iron-sulfur</keyword>
<keyword evidence="2" id="KW-0408">Iron</keyword>
<dbReference type="CDD" id="cd01335">
    <property type="entry name" value="Radical_SAM"/>
    <property type="match status" value="1"/>
</dbReference>
<dbReference type="Proteomes" id="UP000001037">
    <property type="component" value="Chromosome"/>
</dbReference>
<dbReference type="GO" id="GO:0003824">
    <property type="term" value="F:catalytic activity"/>
    <property type="evidence" value="ECO:0007669"/>
    <property type="project" value="InterPro"/>
</dbReference>
<dbReference type="EMBL" id="CP002838">
    <property type="protein sequence ID" value="AEM39429.1"/>
    <property type="molecule type" value="Genomic_DNA"/>
</dbReference>
<sequence length="332" mass="38021">MTRKSGLVIRSFDPWSSPLCTCPPKYSLQPYTGCSHFCRYCYATAYIGMKKSTPKQRLLERLEYDLKRFVNPCLTINMSTSSDPYPPEERVYRLTRRVLEFLVPRGYRILITTKSSLVARDADVLARGNTAVTITITTLDDELARKLEPGAPSPRERIEAIRRLHEYGVPVGIRLDPLLPHLNDDEESIREVLEAAHDAGARFVVTSTYKARPDNLKRVIETFPELRDLYERMYKRDGTWMHGYWYLPANKRLEMIMRVKRIADKLGLEFATCREGFKHLHTAPSCDGSHLIPNRVPLPRGSRCSGNALSSKLGVERASIGLRRHMHGSERT</sequence>
<dbReference type="SUPFAM" id="SSF102114">
    <property type="entry name" value="Radical SAM enzymes"/>
    <property type="match status" value="1"/>
</dbReference>
<dbReference type="PANTHER" id="PTHR43432:SF3">
    <property type="entry name" value="SLR0285 PROTEIN"/>
    <property type="match status" value="1"/>
</dbReference>
<dbReference type="GO" id="GO:0046872">
    <property type="term" value="F:metal ion binding"/>
    <property type="evidence" value="ECO:0007669"/>
    <property type="project" value="UniProtKB-KW"/>
</dbReference>
<dbReference type="InterPro" id="IPR040086">
    <property type="entry name" value="MJ0683-like"/>
</dbReference>
<dbReference type="InterPro" id="IPR007197">
    <property type="entry name" value="rSAM"/>
</dbReference>